<evidence type="ECO:0000313" key="2">
    <source>
        <dbReference type="EMBL" id="WVZ94576.1"/>
    </source>
</evidence>
<dbReference type="Proteomes" id="UP001341281">
    <property type="component" value="Chromosome 09"/>
</dbReference>
<evidence type="ECO:0000256" key="1">
    <source>
        <dbReference type="SAM" id="Coils"/>
    </source>
</evidence>
<name>A0AAQ3UM38_PASNO</name>
<dbReference type="AlphaFoldDB" id="A0AAQ3UM38"/>
<organism evidence="2 3">
    <name type="scientific">Paspalum notatum var. saurae</name>
    <dbReference type="NCBI Taxonomy" id="547442"/>
    <lineage>
        <taxon>Eukaryota</taxon>
        <taxon>Viridiplantae</taxon>
        <taxon>Streptophyta</taxon>
        <taxon>Embryophyta</taxon>
        <taxon>Tracheophyta</taxon>
        <taxon>Spermatophyta</taxon>
        <taxon>Magnoliopsida</taxon>
        <taxon>Liliopsida</taxon>
        <taxon>Poales</taxon>
        <taxon>Poaceae</taxon>
        <taxon>PACMAD clade</taxon>
        <taxon>Panicoideae</taxon>
        <taxon>Andropogonodae</taxon>
        <taxon>Paspaleae</taxon>
        <taxon>Paspalinae</taxon>
        <taxon>Paspalum</taxon>
    </lineage>
</organism>
<keyword evidence="3" id="KW-1185">Reference proteome</keyword>
<accession>A0AAQ3UM38</accession>
<sequence length="275" mass="32582">MDNKVEQQRAELYRILTQVRLDMDQKLALQRAELNVNIREERLAMDRKLKEECDNTDRRVKEERDNSDRRLNEERDMLDRKLRKERQNMDRIIEFERVRMERLTLQARVDMEHKLQEQHNGNGKNKIEHQVMIMNADIDQPTAQQDRLGFENFPRPDVVMEFKVHSRDRDPGHFRVLEPGTVDWVLIANQLKPYGYKGKAEVYYRKRGFDSTGAKVLIEGAHDVEQMMIDLEGTKECDLFVVNNPSPSSSYTNTEDDFIDGVVEVQVDFIFHLMI</sequence>
<evidence type="ECO:0000313" key="3">
    <source>
        <dbReference type="Proteomes" id="UP001341281"/>
    </source>
</evidence>
<reference evidence="2 3" key="1">
    <citation type="submission" date="2024-02" db="EMBL/GenBank/DDBJ databases">
        <title>High-quality chromosome-scale genome assembly of Pensacola bahiagrass (Paspalum notatum Flugge var. saurae).</title>
        <authorList>
            <person name="Vega J.M."/>
            <person name="Podio M."/>
            <person name="Orjuela J."/>
            <person name="Siena L.A."/>
            <person name="Pessino S.C."/>
            <person name="Combes M.C."/>
            <person name="Mariac C."/>
            <person name="Albertini E."/>
            <person name="Pupilli F."/>
            <person name="Ortiz J.P.A."/>
            <person name="Leblanc O."/>
        </authorList>
    </citation>
    <scope>NUCLEOTIDE SEQUENCE [LARGE SCALE GENOMIC DNA]</scope>
    <source>
        <strain evidence="2">R1</strain>
        <tissue evidence="2">Leaf</tissue>
    </source>
</reference>
<keyword evidence="1" id="KW-0175">Coiled coil</keyword>
<proteinExistence type="predicted"/>
<feature type="coiled-coil region" evidence="1">
    <location>
        <begin position="46"/>
        <end position="88"/>
    </location>
</feature>
<dbReference type="EMBL" id="CP144753">
    <property type="protein sequence ID" value="WVZ94576.1"/>
    <property type="molecule type" value="Genomic_DNA"/>
</dbReference>
<gene>
    <name evidence="2" type="ORF">U9M48_040455</name>
</gene>
<protein>
    <submittedName>
        <fullName evidence="2">Uncharacterized protein</fullName>
    </submittedName>
</protein>